<evidence type="ECO:0000313" key="3">
    <source>
        <dbReference type="EMBL" id="MDN4487308.1"/>
    </source>
</evidence>
<organism evidence="3 4">
    <name type="scientific">Demequina lignilytica</name>
    <dbReference type="NCBI Taxonomy" id="3051663"/>
    <lineage>
        <taxon>Bacteria</taxon>
        <taxon>Bacillati</taxon>
        <taxon>Actinomycetota</taxon>
        <taxon>Actinomycetes</taxon>
        <taxon>Micrococcales</taxon>
        <taxon>Demequinaceae</taxon>
        <taxon>Demequina</taxon>
    </lineage>
</organism>
<dbReference type="Pfam" id="PF01476">
    <property type="entry name" value="LysM"/>
    <property type="match status" value="1"/>
</dbReference>
<sequence length="106" mass="10964">MSIYAPQNPVARARRARTGRVLALVLAVLAAAVVGPQAFATEAGDVAPVVADTYTVGSGETLWGIAVSRTEPGEDVRDTVVEIQQLNAMSGSDLRAGDQIYVPVAG</sequence>
<dbReference type="SMART" id="SM00257">
    <property type="entry name" value="LysM"/>
    <property type="match status" value="1"/>
</dbReference>
<dbReference type="CDD" id="cd00118">
    <property type="entry name" value="LysM"/>
    <property type="match status" value="1"/>
</dbReference>
<feature type="chain" id="PRO_5043790359" evidence="1">
    <location>
        <begin position="41"/>
        <end position="106"/>
    </location>
</feature>
<proteinExistence type="predicted"/>
<comment type="caution">
    <text evidence="3">The sequence shown here is derived from an EMBL/GenBank/DDBJ whole genome shotgun (WGS) entry which is preliminary data.</text>
</comment>
<accession>A0AAW7M774</accession>
<dbReference type="PROSITE" id="PS51782">
    <property type="entry name" value="LYSM"/>
    <property type="match status" value="1"/>
</dbReference>
<protein>
    <submittedName>
        <fullName evidence="3">LysM peptidoglycan-binding domain-containing protein</fullName>
    </submittedName>
</protein>
<reference evidence="3" key="1">
    <citation type="submission" date="2023-06" db="EMBL/GenBank/DDBJ databases">
        <title>Sysu t00039.</title>
        <authorList>
            <person name="Gao L."/>
            <person name="Fang B.-Z."/>
            <person name="Li W.-J."/>
        </authorList>
    </citation>
    <scope>NUCLEOTIDE SEQUENCE</scope>
    <source>
        <strain evidence="3">SYSU T00039</strain>
    </source>
</reference>
<name>A0AAW7M774_9MICO</name>
<dbReference type="EMBL" id="JAUHPX010000002">
    <property type="protein sequence ID" value="MDN4487308.1"/>
    <property type="molecule type" value="Genomic_DNA"/>
</dbReference>
<gene>
    <name evidence="3" type="ORF">QQX10_03905</name>
</gene>
<evidence type="ECO:0000313" key="4">
    <source>
        <dbReference type="Proteomes" id="UP001172737"/>
    </source>
</evidence>
<feature type="domain" description="LysM" evidence="2">
    <location>
        <begin position="52"/>
        <end position="102"/>
    </location>
</feature>
<evidence type="ECO:0000256" key="1">
    <source>
        <dbReference type="SAM" id="SignalP"/>
    </source>
</evidence>
<keyword evidence="1" id="KW-0732">Signal</keyword>
<feature type="signal peptide" evidence="1">
    <location>
        <begin position="1"/>
        <end position="40"/>
    </location>
</feature>
<dbReference type="InterPro" id="IPR036779">
    <property type="entry name" value="LysM_dom_sf"/>
</dbReference>
<dbReference type="SUPFAM" id="SSF54106">
    <property type="entry name" value="LysM domain"/>
    <property type="match status" value="1"/>
</dbReference>
<dbReference type="InterPro" id="IPR018392">
    <property type="entry name" value="LysM"/>
</dbReference>
<keyword evidence="4" id="KW-1185">Reference proteome</keyword>
<dbReference type="Gene3D" id="3.10.350.10">
    <property type="entry name" value="LysM domain"/>
    <property type="match status" value="1"/>
</dbReference>
<evidence type="ECO:0000259" key="2">
    <source>
        <dbReference type="PROSITE" id="PS51782"/>
    </source>
</evidence>
<dbReference type="AlphaFoldDB" id="A0AAW7M774"/>
<dbReference type="Proteomes" id="UP001172737">
    <property type="component" value="Unassembled WGS sequence"/>
</dbReference>
<dbReference type="RefSeq" id="WP_301118377.1">
    <property type="nucleotide sequence ID" value="NZ_JAUHPX010000002.1"/>
</dbReference>